<comment type="caution">
    <text evidence="8">The sequence shown here is derived from an EMBL/GenBank/DDBJ whole genome shotgun (WGS) entry which is preliminary data.</text>
</comment>
<dbReference type="GO" id="GO:0016705">
    <property type="term" value="F:oxidoreductase activity, acting on paired donors, with incorporation or reduction of molecular oxygen"/>
    <property type="evidence" value="ECO:0007669"/>
    <property type="project" value="UniProtKB-ARBA"/>
</dbReference>
<gene>
    <name evidence="8" type="ORF">OS123_03470</name>
</gene>
<dbReference type="PANTHER" id="PTHR21496">
    <property type="entry name" value="FERREDOXIN-RELATED"/>
    <property type="match status" value="1"/>
</dbReference>
<keyword evidence="3" id="KW-0408">Iron</keyword>
<dbReference type="Gene3D" id="2.102.10.10">
    <property type="entry name" value="Rieske [2Fe-2S] iron-sulphur domain"/>
    <property type="match status" value="1"/>
</dbReference>
<evidence type="ECO:0000256" key="4">
    <source>
        <dbReference type="ARBA" id="ARBA00023014"/>
    </source>
</evidence>
<dbReference type="AlphaFoldDB" id="A0A9Q4GNC9"/>
<evidence type="ECO:0000313" key="9">
    <source>
        <dbReference type="Proteomes" id="UP001070238"/>
    </source>
</evidence>
<dbReference type="EMBL" id="JAPMKX010000001">
    <property type="protein sequence ID" value="MCX7537609.1"/>
    <property type="molecule type" value="Genomic_DNA"/>
</dbReference>
<evidence type="ECO:0000256" key="6">
    <source>
        <dbReference type="ARBA" id="ARBA00038001"/>
    </source>
</evidence>
<reference evidence="8" key="1">
    <citation type="submission" date="2022-11" db="EMBL/GenBank/DDBJ databases">
        <title>Corynebacterium sp. isolated from Penguins.</title>
        <authorList>
            <person name="Sedlar K."/>
            <person name="Svec P."/>
        </authorList>
    </citation>
    <scope>NUCLEOTIDE SEQUENCE</scope>
    <source>
        <strain evidence="8">P5875</strain>
    </source>
</reference>
<dbReference type="InterPro" id="IPR017941">
    <property type="entry name" value="Rieske_2Fe-2S"/>
</dbReference>
<dbReference type="InterPro" id="IPR036922">
    <property type="entry name" value="Rieske_2Fe-2S_sf"/>
</dbReference>
<proteinExistence type="inferred from homology"/>
<evidence type="ECO:0000256" key="3">
    <source>
        <dbReference type="ARBA" id="ARBA00023004"/>
    </source>
</evidence>
<protein>
    <submittedName>
        <fullName evidence="8">Non-heme iron oxygenase ferredoxin subunit</fullName>
    </submittedName>
</protein>
<dbReference type="SUPFAM" id="SSF50022">
    <property type="entry name" value="ISP domain"/>
    <property type="match status" value="1"/>
</dbReference>
<evidence type="ECO:0000256" key="2">
    <source>
        <dbReference type="ARBA" id="ARBA00022723"/>
    </source>
</evidence>
<name>A0A9Q4GNC9_9CORY</name>
<dbReference type="GO" id="GO:0051537">
    <property type="term" value="F:2 iron, 2 sulfur cluster binding"/>
    <property type="evidence" value="ECO:0007669"/>
    <property type="project" value="UniProtKB-KW"/>
</dbReference>
<dbReference type="PANTHER" id="PTHR21496:SF0">
    <property type="entry name" value="RIESKE DOMAIN-CONTAINING PROTEIN"/>
    <property type="match status" value="1"/>
</dbReference>
<dbReference type="RefSeq" id="WP_248112522.1">
    <property type="nucleotide sequence ID" value="NZ_JALNJF010000001.1"/>
</dbReference>
<dbReference type="Proteomes" id="UP001070238">
    <property type="component" value="Unassembled WGS sequence"/>
</dbReference>
<dbReference type="CDD" id="cd03528">
    <property type="entry name" value="Rieske_RO_ferredoxin"/>
    <property type="match status" value="1"/>
</dbReference>
<feature type="domain" description="Rieske" evidence="7">
    <location>
        <begin position="7"/>
        <end position="105"/>
    </location>
</feature>
<keyword evidence="2" id="KW-0479">Metal-binding</keyword>
<accession>A0A9Q4GNC9</accession>
<dbReference type="GO" id="GO:0046872">
    <property type="term" value="F:metal ion binding"/>
    <property type="evidence" value="ECO:0007669"/>
    <property type="project" value="UniProtKB-KW"/>
</dbReference>
<sequence>MSEPIKVGTVDDIDQEEALVVPPETSGHPVGIAVFHTDEDEFYALDDICTHADASLADGWIEGREVECPMHAGKFCLKSGKVLSMPAVEDTNTHRVEIRDDEIWLYPGVPAEESDDE</sequence>
<evidence type="ECO:0000256" key="5">
    <source>
        <dbReference type="ARBA" id="ARBA00034078"/>
    </source>
</evidence>
<dbReference type="GO" id="GO:0004497">
    <property type="term" value="F:monooxygenase activity"/>
    <property type="evidence" value="ECO:0007669"/>
    <property type="project" value="UniProtKB-ARBA"/>
</dbReference>
<dbReference type="Pfam" id="PF00355">
    <property type="entry name" value="Rieske"/>
    <property type="match status" value="1"/>
</dbReference>
<organism evidence="8 9">
    <name type="scientific">Corynebacterium antarcticum</name>
    <dbReference type="NCBI Taxonomy" id="2800405"/>
    <lineage>
        <taxon>Bacteria</taxon>
        <taxon>Bacillati</taxon>
        <taxon>Actinomycetota</taxon>
        <taxon>Actinomycetes</taxon>
        <taxon>Mycobacteriales</taxon>
        <taxon>Corynebacteriaceae</taxon>
        <taxon>Corynebacterium</taxon>
    </lineage>
</organism>
<keyword evidence="1" id="KW-0001">2Fe-2S</keyword>
<comment type="cofactor">
    <cofactor evidence="5">
        <name>[2Fe-2S] cluster</name>
        <dbReference type="ChEBI" id="CHEBI:190135"/>
    </cofactor>
</comment>
<comment type="similarity">
    <text evidence="6">Belongs to the bacterial ring-hydroxylating dioxygenase ferredoxin component family.</text>
</comment>
<evidence type="ECO:0000259" key="7">
    <source>
        <dbReference type="PROSITE" id="PS51296"/>
    </source>
</evidence>
<dbReference type="PROSITE" id="PS51296">
    <property type="entry name" value="RIESKE"/>
    <property type="match status" value="1"/>
</dbReference>
<keyword evidence="4" id="KW-0411">Iron-sulfur</keyword>
<evidence type="ECO:0000256" key="1">
    <source>
        <dbReference type="ARBA" id="ARBA00022714"/>
    </source>
</evidence>
<evidence type="ECO:0000313" key="8">
    <source>
        <dbReference type="EMBL" id="MCX7537609.1"/>
    </source>
</evidence>